<gene>
    <name evidence="4" type="ORF">QTG54_013414</name>
</gene>
<dbReference type="InterPro" id="IPR036915">
    <property type="entry name" value="Cyclin-like_sf"/>
</dbReference>
<name>A0AAD8XYC5_9STRA</name>
<dbReference type="Pfam" id="PF02984">
    <property type="entry name" value="Cyclin_C"/>
    <property type="match status" value="1"/>
</dbReference>
<dbReference type="EMBL" id="JATAAI010000032">
    <property type="protein sequence ID" value="KAK1735708.1"/>
    <property type="molecule type" value="Genomic_DNA"/>
</dbReference>
<dbReference type="InterPro" id="IPR039361">
    <property type="entry name" value="Cyclin"/>
</dbReference>
<dbReference type="PANTHER" id="PTHR10177">
    <property type="entry name" value="CYCLINS"/>
    <property type="match status" value="1"/>
</dbReference>
<feature type="domain" description="Cyclin C-terminal" evidence="3">
    <location>
        <begin position="205"/>
        <end position="277"/>
    </location>
</feature>
<organism evidence="4 5">
    <name type="scientific">Skeletonema marinoi</name>
    <dbReference type="NCBI Taxonomy" id="267567"/>
    <lineage>
        <taxon>Eukaryota</taxon>
        <taxon>Sar</taxon>
        <taxon>Stramenopiles</taxon>
        <taxon>Ochrophyta</taxon>
        <taxon>Bacillariophyta</taxon>
        <taxon>Coscinodiscophyceae</taxon>
        <taxon>Thalassiosirophycidae</taxon>
        <taxon>Thalassiosirales</taxon>
        <taxon>Skeletonemataceae</taxon>
        <taxon>Skeletonema</taxon>
        <taxon>Skeletonema marinoi-dohrnii complex</taxon>
    </lineage>
</organism>
<keyword evidence="1" id="KW-0195">Cyclin</keyword>
<accession>A0AAD8XYC5</accession>
<reference evidence="4" key="1">
    <citation type="submission" date="2023-06" db="EMBL/GenBank/DDBJ databases">
        <title>Survivors Of The Sea: Transcriptome response of Skeletonema marinoi to long-term dormancy.</title>
        <authorList>
            <person name="Pinder M.I.M."/>
            <person name="Kourtchenko O."/>
            <person name="Robertson E.K."/>
            <person name="Larsson T."/>
            <person name="Maumus F."/>
            <person name="Osuna-Cruz C.M."/>
            <person name="Vancaester E."/>
            <person name="Stenow R."/>
            <person name="Vandepoele K."/>
            <person name="Ploug H."/>
            <person name="Bruchert V."/>
            <person name="Godhe A."/>
            <person name="Topel M."/>
        </authorList>
    </citation>
    <scope>NUCLEOTIDE SEQUENCE</scope>
    <source>
        <strain evidence="4">R05AC</strain>
    </source>
</reference>
<dbReference type="FunFam" id="1.10.472.10:FF:000093">
    <property type="entry name" value="Predicted protein"/>
    <property type="match status" value="1"/>
</dbReference>
<evidence type="ECO:0000256" key="1">
    <source>
        <dbReference type="ARBA" id="ARBA00023127"/>
    </source>
</evidence>
<evidence type="ECO:0000313" key="5">
    <source>
        <dbReference type="Proteomes" id="UP001224775"/>
    </source>
</evidence>
<protein>
    <submittedName>
        <fullName evidence="4">Cyclin family protein</fullName>
    </submittedName>
</protein>
<dbReference type="Proteomes" id="UP001224775">
    <property type="component" value="Unassembled WGS sequence"/>
</dbReference>
<proteinExistence type="predicted"/>
<evidence type="ECO:0000313" key="4">
    <source>
        <dbReference type="EMBL" id="KAK1735708.1"/>
    </source>
</evidence>
<dbReference type="AlphaFoldDB" id="A0AAD8XYC5"/>
<evidence type="ECO:0000259" key="3">
    <source>
        <dbReference type="Pfam" id="PF02984"/>
    </source>
</evidence>
<dbReference type="Gene3D" id="1.10.472.10">
    <property type="entry name" value="Cyclin-like"/>
    <property type="match status" value="2"/>
</dbReference>
<dbReference type="InterPro" id="IPR004367">
    <property type="entry name" value="Cyclin_C-dom"/>
</dbReference>
<sequence length="308" mass="34947">MQPTDILSRDTVAVADTLAAMIKREQLTTSSWHWHDDGYLDPSDPTIITADDRKKLVDWCYHFVDHCQLSRVTVASAMEMVDRFLSITSTSISNSADADATTVRTVSDEALRDQSKFQLLTVTALYVAIKVNERVALSSDLFAEMCSQVYTTEEIEDMERVLLSGLSWRCHAPTAHQVGLSILSLILPYVDIPEASWGFLMDEMKYLIELAVLDYYFSTQRTSTVALAAIYNATGDMRSKEHRERLRAFLSVIMECFDFDHSKQVSEVRRKLQSLLLQDDDVDERSLDEGSVDLDDSVKTCRVSNRLF</sequence>
<comment type="caution">
    <text evidence="4">The sequence shown here is derived from an EMBL/GenBank/DDBJ whole genome shotgun (WGS) entry which is preliminary data.</text>
</comment>
<dbReference type="Pfam" id="PF00134">
    <property type="entry name" value="Cyclin_N"/>
    <property type="match status" value="1"/>
</dbReference>
<evidence type="ECO:0000259" key="2">
    <source>
        <dbReference type="Pfam" id="PF00134"/>
    </source>
</evidence>
<feature type="domain" description="Cyclin N-terminal" evidence="2">
    <location>
        <begin position="38"/>
        <end position="169"/>
    </location>
</feature>
<dbReference type="InterPro" id="IPR006671">
    <property type="entry name" value="Cyclin_N"/>
</dbReference>
<keyword evidence="5" id="KW-1185">Reference proteome</keyword>
<dbReference type="SUPFAM" id="SSF47954">
    <property type="entry name" value="Cyclin-like"/>
    <property type="match status" value="1"/>
</dbReference>